<organism evidence="1 2">
    <name type="scientific">Stentor coeruleus</name>
    <dbReference type="NCBI Taxonomy" id="5963"/>
    <lineage>
        <taxon>Eukaryota</taxon>
        <taxon>Sar</taxon>
        <taxon>Alveolata</taxon>
        <taxon>Ciliophora</taxon>
        <taxon>Postciliodesmatophora</taxon>
        <taxon>Heterotrichea</taxon>
        <taxon>Heterotrichida</taxon>
        <taxon>Stentoridae</taxon>
        <taxon>Stentor</taxon>
    </lineage>
</organism>
<name>A0A1R2AYY5_9CILI</name>
<reference evidence="1 2" key="1">
    <citation type="submission" date="2016-11" db="EMBL/GenBank/DDBJ databases">
        <title>The macronuclear genome of Stentor coeruleus: a giant cell with tiny introns.</title>
        <authorList>
            <person name="Slabodnick M."/>
            <person name="Ruby J.G."/>
            <person name="Reiff S.B."/>
            <person name="Swart E.C."/>
            <person name="Gosai S."/>
            <person name="Prabakaran S."/>
            <person name="Witkowska E."/>
            <person name="Larue G.E."/>
            <person name="Fisher S."/>
            <person name="Freeman R.M."/>
            <person name="Gunawardena J."/>
            <person name="Chu W."/>
            <person name="Stover N.A."/>
            <person name="Gregory B.D."/>
            <person name="Nowacki M."/>
            <person name="Derisi J."/>
            <person name="Roy S.W."/>
            <person name="Marshall W.F."/>
            <person name="Sood P."/>
        </authorList>
    </citation>
    <scope>NUCLEOTIDE SEQUENCE [LARGE SCALE GENOMIC DNA]</scope>
    <source>
        <strain evidence="1">WM001</strain>
    </source>
</reference>
<proteinExistence type="predicted"/>
<dbReference type="EMBL" id="MPUH01001163">
    <property type="protein sequence ID" value="OMJ69744.1"/>
    <property type="molecule type" value="Genomic_DNA"/>
</dbReference>
<evidence type="ECO:0000313" key="2">
    <source>
        <dbReference type="Proteomes" id="UP000187209"/>
    </source>
</evidence>
<sequence>MESNLIVDSTLFLEDCLNKKSKVVTHPDFKEFLTKLHQIAKASKKKIVIQIKPHGERCSNCNKYMKRASLSNSIHLFDMEFVCSVWCLREMKRLGQSKSRKNTDGSSSTIEDDSVRTCEVSASRCSIF</sequence>
<evidence type="ECO:0000313" key="1">
    <source>
        <dbReference type="EMBL" id="OMJ69744.1"/>
    </source>
</evidence>
<dbReference type="AlphaFoldDB" id="A0A1R2AYY5"/>
<comment type="caution">
    <text evidence="1">The sequence shown here is derived from an EMBL/GenBank/DDBJ whole genome shotgun (WGS) entry which is preliminary data.</text>
</comment>
<keyword evidence="2" id="KW-1185">Reference proteome</keyword>
<protein>
    <submittedName>
        <fullName evidence="1">Uncharacterized protein</fullName>
    </submittedName>
</protein>
<gene>
    <name evidence="1" type="ORF">SteCoe_32448</name>
</gene>
<accession>A0A1R2AYY5</accession>
<dbReference type="Proteomes" id="UP000187209">
    <property type="component" value="Unassembled WGS sequence"/>
</dbReference>